<dbReference type="PROSITE" id="PS00028">
    <property type="entry name" value="ZINC_FINGER_C2H2_1"/>
    <property type="match status" value="2"/>
</dbReference>
<evidence type="ECO:0000256" key="2">
    <source>
        <dbReference type="SAM" id="MobiDB-lite"/>
    </source>
</evidence>
<dbReference type="RefSeq" id="XP_022085637.1">
    <property type="nucleotide sequence ID" value="XM_022229945.1"/>
</dbReference>
<dbReference type="PANTHER" id="PTHR46326">
    <property type="entry name" value="ZINC FINGER PROTEIN ZAT1-RELATED"/>
    <property type="match status" value="1"/>
</dbReference>
<evidence type="ECO:0000259" key="3">
    <source>
        <dbReference type="PROSITE" id="PS50157"/>
    </source>
</evidence>
<name>A0A8B7XZF0_ACAPL</name>
<dbReference type="InterPro" id="IPR036236">
    <property type="entry name" value="Znf_C2H2_sf"/>
</dbReference>
<feature type="region of interest" description="Disordered" evidence="2">
    <location>
        <begin position="345"/>
        <end position="391"/>
    </location>
</feature>
<evidence type="ECO:0000256" key="1">
    <source>
        <dbReference type="PROSITE-ProRule" id="PRU00042"/>
    </source>
</evidence>
<keyword evidence="1" id="KW-0863">Zinc-finger</keyword>
<reference evidence="5" key="1">
    <citation type="submission" date="2025-08" db="UniProtKB">
        <authorList>
            <consortium name="RefSeq"/>
        </authorList>
    </citation>
    <scope>IDENTIFICATION</scope>
</reference>
<keyword evidence="1" id="KW-0862">Zinc</keyword>
<dbReference type="KEGG" id="aplc:110976568"/>
<dbReference type="Proteomes" id="UP000694845">
    <property type="component" value="Unplaced"/>
</dbReference>
<feature type="domain" description="C2H2-type" evidence="3">
    <location>
        <begin position="388"/>
        <end position="414"/>
    </location>
</feature>
<keyword evidence="1" id="KW-0479">Metal-binding</keyword>
<dbReference type="InterPro" id="IPR013087">
    <property type="entry name" value="Znf_C2H2_type"/>
</dbReference>
<dbReference type="PANTHER" id="PTHR46326:SF8">
    <property type="entry name" value="C2H2-LIKE ZINC FINGER PROTEIN"/>
    <property type="match status" value="1"/>
</dbReference>
<dbReference type="SMART" id="SM00355">
    <property type="entry name" value="ZnF_C2H2"/>
    <property type="match status" value="2"/>
</dbReference>
<gene>
    <name evidence="5" type="primary">LOC110976568</name>
</gene>
<proteinExistence type="predicted"/>
<dbReference type="GO" id="GO:0008270">
    <property type="term" value="F:zinc ion binding"/>
    <property type="evidence" value="ECO:0007669"/>
    <property type="project" value="UniProtKB-KW"/>
</dbReference>
<dbReference type="PROSITE" id="PS50157">
    <property type="entry name" value="ZINC_FINGER_C2H2_2"/>
    <property type="match status" value="2"/>
</dbReference>
<dbReference type="GO" id="GO:0006355">
    <property type="term" value="P:regulation of DNA-templated transcription"/>
    <property type="evidence" value="ECO:0007669"/>
    <property type="project" value="InterPro"/>
</dbReference>
<feature type="compositionally biased region" description="Acidic residues" evidence="2">
    <location>
        <begin position="348"/>
        <end position="364"/>
    </location>
</feature>
<accession>A0A8B7XZF0</accession>
<dbReference type="SUPFAM" id="SSF57667">
    <property type="entry name" value="beta-beta-alpha zinc fingers"/>
    <property type="match status" value="1"/>
</dbReference>
<dbReference type="Pfam" id="PF00096">
    <property type="entry name" value="zf-C2H2"/>
    <property type="match status" value="1"/>
</dbReference>
<dbReference type="GeneID" id="110976568"/>
<feature type="domain" description="C2H2-type" evidence="3">
    <location>
        <begin position="323"/>
        <end position="350"/>
    </location>
</feature>
<sequence>MAETDGTAQPTFQISLAQDVEPIPPSTSGDLKAEGAVIVQGIISGEQFVSPELAMQISQAGGQVAAAESMTSSSAPVVVQSSVMGTGQTTDGEPAYGAEQIGMHEVAAVVESLPGVVSQHVMVDMSRTAPEGQDVPIDGNFQQGHVISQTTPDGVAGVEVDGVPDQMQTSSASDGHDVIIEVHQVPDHDLLLSMADANPESERAEAENADATVETGREPLKDAIAEVESIPSDDAPQPKEGQGEKEASKEAKEVIFVCIHGQSFRCRPQAGIPVDDEVKESPVETCACSKIKKSPTVVKRPSRMAVVKGGKLARKLRNRQQLFTCDTCGGRFSNKEALDLHMVAHGDDDNEDSEDEEDKADEETTQQRTKVVTMQGRAQRRKPTQEEKACPDCGKVFSRLSALGAHKRQHKKEN</sequence>
<organism evidence="4 5">
    <name type="scientific">Acanthaster planci</name>
    <name type="common">Crown-of-thorns starfish</name>
    <dbReference type="NCBI Taxonomy" id="133434"/>
    <lineage>
        <taxon>Eukaryota</taxon>
        <taxon>Metazoa</taxon>
        <taxon>Echinodermata</taxon>
        <taxon>Eleutherozoa</taxon>
        <taxon>Asterozoa</taxon>
        <taxon>Asteroidea</taxon>
        <taxon>Valvatacea</taxon>
        <taxon>Valvatida</taxon>
        <taxon>Acanthasteridae</taxon>
        <taxon>Acanthaster</taxon>
    </lineage>
</organism>
<evidence type="ECO:0000313" key="4">
    <source>
        <dbReference type="Proteomes" id="UP000694845"/>
    </source>
</evidence>
<keyword evidence="4" id="KW-1185">Reference proteome</keyword>
<protein>
    <submittedName>
        <fullName evidence="5">Uncharacterized protein LOC110976568 isoform X1</fullName>
    </submittedName>
</protein>
<feature type="region of interest" description="Disordered" evidence="2">
    <location>
        <begin position="227"/>
        <end position="247"/>
    </location>
</feature>
<dbReference type="Pfam" id="PF13912">
    <property type="entry name" value="zf-C2H2_6"/>
    <property type="match status" value="1"/>
</dbReference>
<evidence type="ECO:0000313" key="5">
    <source>
        <dbReference type="RefSeq" id="XP_022085637.1"/>
    </source>
</evidence>
<dbReference type="AlphaFoldDB" id="A0A8B7XZF0"/>
<dbReference type="InterPro" id="IPR044303">
    <property type="entry name" value="ZAT1/4/9"/>
</dbReference>
<dbReference type="Gene3D" id="3.30.160.60">
    <property type="entry name" value="Classic Zinc Finger"/>
    <property type="match status" value="2"/>
</dbReference>